<accession>A0A2G2V2C4</accession>
<protein>
    <submittedName>
        <fullName evidence="1">Uncharacterized protein</fullName>
    </submittedName>
</protein>
<dbReference type="Proteomes" id="UP000224567">
    <property type="component" value="Unassembled WGS sequence"/>
</dbReference>
<sequence length="219" mass="25659">MYLDICFHVFKDVEYRHLVQFFMEYECRFLAKEPHSDDDKVRISKFIASAKLMCEMLEQIVGNKLRDTRRENKWMTLSSPAYFVYKFVMCSSTMPLFLTILQTSFLGHPKEEVECYIAQDVAFCEQVTVGSLYSPWTICFFYGTWSEVVDLLAAWRNFQNYLSTHNIDHEGCRQQLWAFDNDVGARLYNSNLEDKVLIGVRGIVMNGPRTVLAKQPNTY</sequence>
<dbReference type="AlphaFoldDB" id="A0A2G2V2C4"/>
<keyword evidence="2" id="KW-1185">Reference proteome</keyword>
<reference evidence="1 2" key="1">
    <citation type="journal article" date="2017" name="Genome Biol.">
        <title>New reference genome sequences of hot pepper reveal the massive evolution of plant disease-resistance genes by retroduplication.</title>
        <authorList>
            <person name="Kim S."/>
            <person name="Park J."/>
            <person name="Yeom S.I."/>
            <person name="Kim Y.M."/>
            <person name="Seo E."/>
            <person name="Kim K.T."/>
            <person name="Kim M.S."/>
            <person name="Lee J.M."/>
            <person name="Cheong K."/>
            <person name="Shin H.S."/>
            <person name="Kim S.B."/>
            <person name="Han K."/>
            <person name="Lee J."/>
            <person name="Park M."/>
            <person name="Lee H.A."/>
            <person name="Lee H.Y."/>
            <person name="Lee Y."/>
            <person name="Oh S."/>
            <person name="Lee J.H."/>
            <person name="Choi E."/>
            <person name="Choi E."/>
            <person name="Lee S.E."/>
            <person name="Jeon J."/>
            <person name="Kim H."/>
            <person name="Choi G."/>
            <person name="Song H."/>
            <person name="Lee J."/>
            <person name="Lee S.C."/>
            <person name="Kwon J.K."/>
            <person name="Lee H.Y."/>
            <person name="Koo N."/>
            <person name="Hong Y."/>
            <person name="Kim R.W."/>
            <person name="Kang W.H."/>
            <person name="Huh J.H."/>
            <person name="Kang B.C."/>
            <person name="Yang T.J."/>
            <person name="Lee Y.H."/>
            <person name="Bennetzen J.L."/>
            <person name="Choi D."/>
        </authorList>
    </citation>
    <scope>NUCLEOTIDE SEQUENCE [LARGE SCALE GENOMIC DNA]</scope>
    <source>
        <strain evidence="2">cv. PBC81</strain>
    </source>
</reference>
<proteinExistence type="predicted"/>
<evidence type="ECO:0000313" key="2">
    <source>
        <dbReference type="Proteomes" id="UP000224567"/>
    </source>
</evidence>
<dbReference type="EMBL" id="MLFT02000533">
    <property type="protein sequence ID" value="PHT27123.1"/>
    <property type="molecule type" value="Genomic_DNA"/>
</dbReference>
<dbReference type="OrthoDB" id="10600718at2759"/>
<comment type="caution">
    <text evidence="1">The sequence shown here is derived from an EMBL/GenBank/DDBJ whole genome shotgun (WGS) entry which is preliminary data.</text>
</comment>
<reference evidence="2" key="2">
    <citation type="journal article" date="2017" name="J. Anim. Genet.">
        <title>Multiple reference genome sequences of hot pepper reveal the massive evolution of plant disease resistance genes by retroduplication.</title>
        <authorList>
            <person name="Kim S."/>
            <person name="Park J."/>
            <person name="Yeom S.-I."/>
            <person name="Kim Y.-M."/>
            <person name="Seo E."/>
            <person name="Kim K.-T."/>
            <person name="Kim M.-S."/>
            <person name="Lee J.M."/>
            <person name="Cheong K."/>
            <person name="Shin H.-S."/>
            <person name="Kim S.-B."/>
            <person name="Han K."/>
            <person name="Lee J."/>
            <person name="Park M."/>
            <person name="Lee H.-A."/>
            <person name="Lee H.-Y."/>
            <person name="Lee Y."/>
            <person name="Oh S."/>
            <person name="Lee J.H."/>
            <person name="Choi E."/>
            <person name="Choi E."/>
            <person name="Lee S.E."/>
            <person name="Jeon J."/>
            <person name="Kim H."/>
            <person name="Choi G."/>
            <person name="Song H."/>
            <person name="Lee J."/>
            <person name="Lee S.-C."/>
            <person name="Kwon J.-K."/>
            <person name="Lee H.-Y."/>
            <person name="Koo N."/>
            <person name="Hong Y."/>
            <person name="Kim R.W."/>
            <person name="Kang W.-H."/>
            <person name="Huh J.H."/>
            <person name="Kang B.-C."/>
            <person name="Yang T.-J."/>
            <person name="Lee Y.-H."/>
            <person name="Bennetzen J.L."/>
            <person name="Choi D."/>
        </authorList>
    </citation>
    <scope>NUCLEOTIDE SEQUENCE [LARGE SCALE GENOMIC DNA]</scope>
    <source>
        <strain evidence="2">cv. PBC81</strain>
    </source>
</reference>
<gene>
    <name evidence="1" type="ORF">CQW23_33273</name>
</gene>
<organism evidence="1 2">
    <name type="scientific">Capsicum baccatum</name>
    <name type="common">Peruvian pepper</name>
    <dbReference type="NCBI Taxonomy" id="33114"/>
    <lineage>
        <taxon>Eukaryota</taxon>
        <taxon>Viridiplantae</taxon>
        <taxon>Streptophyta</taxon>
        <taxon>Embryophyta</taxon>
        <taxon>Tracheophyta</taxon>
        <taxon>Spermatophyta</taxon>
        <taxon>Magnoliopsida</taxon>
        <taxon>eudicotyledons</taxon>
        <taxon>Gunneridae</taxon>
        <taxon>Pentapetalae</taxon>
        <taxon>asterids</taxon>
        <taxon>lamiids</taxon>
        <taxon>Solanales</taxon>
        <taxon>Solanaceae</taxon>
        <taxon>Solanoideae</taxon>
        <taxon>Capsiceae</taxon>
        <taxon>Capsicum</taxon>
    </lineage>
</organism>
<evidence type="ECO:0000313" key="1">
    <source>
        <dbReference type="EMBL" id="PHT27123.1"/>
    </source>
</evidence>
<dbReference type="STRING" id="33114.A0A2G2V2C4"/>
<name>A0A2G2V2C4_CAPBA</name>